<dbReference type="CDD" id="cd02754">
    <property type="entry name" value="MopB_Nitrate-R-NapA-like"/>
    <property type="match status" value="1"/>
</dbReference>
<evidence type="ECO:0000256" key="5">
    <source>
        <dbReference type="ARBA" id="ARBA00022505"/>
    </source>
</evidence>
<sequence>MNVLQTGSIKTTCPYCGVGCGVLASMDEQGVVSVKGDPDHPANYGRLCSKGTALGETAYLQDRLLYPEIKGEQVSWDQALSTISGRFSEIIDEHGADAVAFYVSGQLLTEDYYVANKLMKGFIGSANIDTNSRLCMSSAVAAYKRAFGEDCVPCSFEDLDKANLIVLTGSNAAWCHPILFQQIVRAKKANPKLKVINIDPRETQTTSAADIQLSLKPGTDAVLFNGLLNYLKELDIENNFFTENCTSGIDGALQAAKESAPSIASVAEQCALSEEDVSEFYNLFANTEKVVTVFSQGINQSSSGVDKGNAIINCHLFTGRIGRPGMGPFSFTGQPNAMGGREVGGLANQLAAHMDLENPEHCDRVQRFWNSPTIANKQGLKAVDLFEAIDQGKVKAVWIMATNPVVSMPDAEKVKAALKKCELVIVSDCVRETDTAKVADILLPALTWGENDGTVTNSDRHISRRRSFLTAPGQAKADWDIITEVAHRMGFAEHFPYASAADIFREHAALSAFENDDKANAHRFFNISELQNITNQEYETFPIKPWPITAESPAGTKRLFSNGKFNTPDGKARFISVTPRAPAFSTTKEFDLVLNTGRVRDHWHTMTRTGVSPRLSAHIHEPFVEVNPLDAAQYGLTDRSLARINGPLEKSVIVRVQYSDKQQRGSIFLPIHWNGQFSSRANVGALIPSVVDPISGQPESKHGIVNIEPYVGNWHGFILSNNSTNLDLGFAKYWVKSRGRGFWRYEMAGYHCGPNWAAFSKELLGTISEDEWIEYFDKSNHTYRAAQFRGSKLINIIFIGPNEKLPPRDWLISLFQKEEISISERMSLLSGKPPADQEDAGKTVCACFNVGEKTILKAINEKGLTTPEQIGECLQAGTNCGSCLPELRGILASNTFASA</sequence>
<dbReference type="GO" id="GO:0016491">
    <property type="term" value="F:oxidoreductase activity"/>
    <property type="evidence" value="ECO:0007669"/>
    <property type="project" value="UniProtKB-KW"/>
</dbReference>
<feature type="domain" description="4Fe-4S Mo/W bis-MGD-type" evidence="11">
    <location>
        <begin position="6"/>
        <end position="62"/>
    </location>
</feature>
<evidence type="ECO:0000256" key="1">
    <source>
        <dbReference type="ARBA" id="ARBA00001942"/>
    </source>
</evidence>
<dbReference type="Gene3D" id="2.40.40.20">
    <property type="match status" value="1"/>
</dbReference>
<keyword evidence="5" id="KW-0500">Molybdenum</keyword>
<dbReference type="InterPro" id="IPR009010">
    <property type="entry name" value="Asp_de-COase-like_dom_sf"/>
</dbReference>
<evidence type="ECO:0000256" key="8">
    <source>
        <dbReference type="ARBA" id="ARBA00023004"/>
    </source>
</evidence>
<dbReference type="CDD" id="cd02791">
    <property type="entry name" value="MopB_CT_Nitrate-R-NapA-like"/>
    <property type="match status" value="1"/>
</dbReference>
<evidence type="ECO:0000256" key="9">
    <source>
        <dbReference type="ARBA" id="ARBA00023014"/>
    </source>
</evidence>
<dbReference type="InterPro" id="IPR006657">
    <property type="entry name" value="MoPterin_dinucl-bd_dom"/>
</dbReference>
<organism evidence="12 13">
    <name type="scientific">Cocleimonas flava</name>
    <dbReference type="NCBI Taxonomy" id="634765"/>
    <lineage>
        <taxon>Bacteria</taxon>
        <taxon>Pseudomonadati</taxon>
        <taxon>Pseudomonadota</taxon>
        <taxon>Gammaproteobacteria</taxon>
        <taxon>Thiotrichales</taxon>
        <taxon>Thiotrichaceae</taxon>
        <taxon>Cocleimonas</taxon>
    </lineage>
</organism>
<gene>
    <name evidence="12" type="ORF">EV695_0940</name>
</gene>
<evidence type="ECO:0000256" key="7">
    <source>
        <dbReference type="ARBA" id="ARBA00023002"/>
    </source>
</evidence>
<dbReference type="InterPro" id="IPR007419">
    <property type="entry name" value="BFD-like_2Fe2S-bd_dom"/>
</dbReference>
<evidence type="ECO:0000256" key="3">
    <source>
        <dbReference type="ARBA" id="ARBA00008747"/>
    </source>
</evidence>
<dbReference type="SUPFAM" id="SSF50692">
    <property type="entry name" value="ADC-like"/>
    <property type="match status" value="1"/>
</dbReference>
<dbReference type="GO" id="GO:1990204">
    <property type="term" value="C:oxidoreductase complex"/>
    <property type="evidence" value="ECO:0007669"/>
    <property type="project" value="UniProtKB-ARBA"/>
</dbReference>
<dbReference type="PANTHER" id="PTHR43105">
    <property type="entry name" value="RESPIRATORY NITRATE REDUCTASE"/>
    <property type="match status" value="1"/>
</dbReference>
<dbReference type="SUPFAM" id="SSF53706">
    <property type="entry name" value="Formate dehydrogenase/DMSO reductase, domains 1-3"/>
    <property type="match status" value="1"/>
</dbReference>
<dbReference type="OrthoDB" id="9810782at2"/>
<accession>A0A4R1F8P9</accession>
<dbReference type="Gene3D" id="2.20.25.90">
    <property type="entry name" value="ADC-like domains"/>
    <property type="match status" value="1"/>
</dbReference>
<dbReference type="InterPro" id="IPR027467">
    <property type="entry name" value="MopterinOxRdtase_cofactor_BS"/>
</dbReference>
<dbReference type="GO" id="GO:0016020">
    <property type="term" value="C:membrane"/>
    <property type="evidence" value="ECO:0007669"/>
    <property type="project" value="TreeGrafter"/>
</dbReference>
<dbReference type="GO" id="GO:0042128">
    <property type="term" value="P:nitrate assimilation"/>
    <property type="evidence" value="ECO:0007669"/>
    <property type="project" value="UniProtKB-KW"/>
</dbReference>
<keyword evidence="4" id="KW-0004">4Fe-4S</keyword>
<dbReference type="InterPro" id="IPR041957">
    <property type="entry name" value="CT_Nitrate-R-NapA-like"/>
</dbReference>
<keyword evidence="13" id="KW-1185">Reference proteome</keyword>
<evidence type="ECO:0000313" key="12">
    <source>
        <dbReference type="EMBL" id="TCJ89079.1"/>
    </source>
</evidence>
<dbReference type="InterPro" id="IPR006963">
    <property type="entry name" value="Mopterin_OxRdtase_4Fe-4S_dom"/>
</dbReference>
<evidence type="ECO:0000256" key="2">
    <source>
        <dbReference type="ARBA" id="ARBA00001966"/>
    </source>
</evidence>
<keyword evidence="7" id="KW-0560">Oxidoreductase</keyword>
<dbReference type="Gene3D" id="1.10.10.1100">
    <property type="entry name" value="BFD-like [2Fe-2S]-binding domain"/>
    <property type="match status" value="1"/>
</dbReference>
<dbReference type="AlphaFoldDB" id="A0A4R1F8P9"/>
<dbReference type="EMBL" id="SMFQ01000002">
    <property type="protein sequence ID" value="TCJ89079.1"/>
    <property type="molecule type" value="Genomic_DNA"/>
</dbReference>
<keyword evidence="8" id="KW-0408">Iron</keyword>
<dbReference type="InterPro" id="IPR050123">
    <property type="entry name" value="Prok_molybdopt-oxidoreductase"/>
</dbReference>
<protein>
    <submittedName>
        <fullName evidence="12">Assimilatory nitrate reductase (NADH) alpha subunit apoprotein</fullName>
    </submittedName>
</protein>
<dbReference type="Proteomes" id="UP000294887">
    <property type="component" value="Unassembled WGS sequence"/>
</dbReference>
<keyword evidence="10" id="KW-0534">Nitrate assimilation</keyword>
<dbReference type="GO" id="GO:0043546">
    <property type="term" value="F:molybdopterin cofactor binding"/>
    <property type="evidence" value="ECO:0007669"/>
    <property type="project" value="InterPro"/>
</dbReference>
<evidence type="ECO:0000259" key="11">
    <source>
        <dbReference type="PROSITE" id="PS51669"/>
    </source>
</evidence>
<comment type="similarity">
    <text evidence="3">Belongs to the prokaryotic molybdopterin-containing oxidoreductase family. NasA/NapA/NarB subfamily.</text>
</comment>
<comment type="cofactor">
    <cofactor evidence="2">
        <name>[4Fe-4S] cluster</name>
        <dbReference type="ChEBI" id="CHEBI:49883"/>
    </cofactor>
</comment>
<dbReference type="InterPro" id="IPR041854">
    <property type="entry name" value="BFD-like_2Fe2S-bd_dom_sf"/>
</dbReference>
<dbReference type="Pfam" id="PF04879">
    <property type="entry name" value="Molybdop_Fe4S4"/>
    <property type="match status" value="1"/>
</dbReference>
<dbReference type="Pfam" id="PF04324">
    <property type="entry name" value="Fer2_BFD"/>
    <property type="match status" value="1"/>
</dbReference>
<dbReference type="Gene3D" id="3.40.50.740">
    <property type="match status" value="1"/>
</dbReference>
<dbReference type="PROSITE" id="PS51669">
    <property type="entry name" value="4FE4S_MOW_BIS_MGD"/>
    <property type="match status" value="1"/>
</dbReference>
<comment type="caution">
    <text evidence="12">The sequence shown here is derived from an EMBL/GenBank/DDBJ whole genome shotgun (WGS) entry which is preliminary data.</text>
</comment>
<dbReference type="Pfam" id="PF01568">
    <property type="entry name" value="Molydop_binding"/>
    <property type="match status" value="1"/>
</dbReference>
<dbReference type="Gene3D" id="3.40.228.10">
    <property type="entry name" value="Dimethylsulfoxide Reductase, domain 2"/>
    <property type="match status" value="1"/>
</dbReference>
<reference evidence="12 13" key="1">
    <citation type="submission" date="2019-03" db="EMBL/GenBank/DDBJ databases">
        <title>Genomic Encyclopedia of Type Strains, Phase IV (KMG-IV): sequencing the most valuable type-strain genomes for metagenomic binning, comparative biology and taxonomic classification.</title>
        <authorList>
            <person name="Goeker M."/>
        </authorList>
    </citation>
    <scope>NUCLEOTIDE SEQUENCE [LARGE SCALE GENOMIC DNA]</scope>
    <source>
        <strain evidence="12 13">DSM 24830</strain>
    </source>
</reference>
<dbReference type="GO" id="GO:0046872">
    <property type="term" value="F:metal ion binding"/>
    <property type="evidence" value="ECO:0007669"/>
    <property type="project" value="UniProtKB-KW"/>
</dbReference>
<name>A0A4R1F8P9_9GAMM</name>
<dbReference type="PANTHER" id="PTHR43105:SF9">
    <property type="entry name" value="NADPH-FE(3+) OXIDOREDUCTASE SUBUNIT ALPHA"/>
    <property type="match status" value="1"/>
</dbReference>
<dbReference type="SMART" id="SM00926">
    <property type="entry name" value="Molybdop_Fe4S4"/>
    <property type="match status" value="1"/>
</dbReference>
<dbReference type="InterPro" id="IPR006656">
    <property type="entry name" value="Mopterin_OxRdtase"/>
</dbReference>
<dbReference type="GO" id="GO:0045333">
    <property type="term" value="P:cellular respiration"/>
    <property type="evidence" value="ECO:0007669"/>
    <property type="project" value="UniProtKB-ARBA"/>
</dbReference>
<keyword evidence="9" id="KW-0411">Iron-sulfur</keyword>
<dbReference type="RefSeq" id="WP_131904734.1">
    <property type="nucleotide sequence ID" value="NZ_BAAAFU010000008.1"/>
</dbReference>
<evidence type="ECO:0000256" key="10">
    <source>
        <dbReference type="ARBA" id="ARBA00023063"/>
    </source>
</evidence>
<evidence type="ECO:0000256" key="6">
    <source>
        <dbReference type="ARBA" id="ARBA00022723"/>
    </source>
</evidence>
<dbReference type="Pfam" id="PF00384">
    <property type="entry name" value="Molybdopterin"/>
    <property type="match status" value="1"/>
</dbReference>
<evidence type="ECO:0000256" key="4">
    <source>
        <dbReference type="ARBA" id="ARBA00022485"/>
    </source>
</evidence>
<dbReference type="PROSITE" id="PS00551">
    <property type="entry name" value="MOLYBDOPTERIN_PROK_1"/>
    <property type="match status" value="1"/>
</dbReference>
<keyword evidence="6" id="KW-0479">Metal-binding</keyword>
<proteinExistence type="inferred from homology"/>
<comment type="cofactor">
    <cofactor evidence="1">
        <name>Mo-bis(molybdopterin guanine dinucleotide)</name>
        <dbReference type="ChEBI" id="CHEBI:60539"/>
    </cofactor>
</comment>
<dbReference type="GO" id="GO:0051539">
    <property type="term" value="F:4 iron, 4 sulfur cluster binding"/>
    <property type="evidence" value="ECO:0007669"/>
    <property type="project" value="UniProtKB-KW"/>
</dbReference>
<evidence type="ECO:0000313" key="13">
    <source>
        <dbReference type="Proteomes" id="UP000294887"/>
    </source>
</evidence>